<comment type="caution">
    <text evidence="7">The sequence shown here is derived from an EMBL/GenBank/DDBJ whole genome shotgun (WGS) entry which is preliminary data.</text>
</comment>
<keyword evidence="2" id="KW-0747">Spliceosome</keyword>
<dbReference type="Pfam" id="PF00076">
    <property type="entry name" value="RRM_1"/>
    <property type="match status" value="1"/>
</dbReference>
<feature type="compositionally biased region" description="Basic and acidic residues" evidence="5">
    <location>
        <begin position="24"/>
        <end position="34"/>
    </location>
</feature>
<dbReference type="AlphaFoldDB" id="A0AAP0CFL3"/>
<evidence type="ECO:0000313" key="7">
    <source>
        <dbReference type="EMBL" id="KAK9053105.1"/>
    </source>
</evidence>
<name>A0AAP0CFL3_9ASTR</name>
<evidence type="ECO:0000256" key="4">
    <source>
        <dbReference type="PROSITE-ProRule" id="PRU00176"/>
    </source>
</evidence>
<dbReference type="InterPro" id="IPR012677">
    <property type="entry name" value="Nucleotide-bd_a/b_plait_sf"/>
</dbReference>
<reference evidence="7 8" key="1">
    <citation type="submission" date="2024-04" db="EMBL/GenBank/DDBJ databases">
        <title>The reference genome of an endangered Asteraceae, Deinandra increscens subsp. villosa, native to the Central Coast of California.</title>
        <authorList>
            <person name="Guilliams M."/>
            <person name="Hasenstab-Lehman K."/>
            <person name="Meyer R."/>
            <person name="Mcevoy S."/>
        </authorList>
    </citation>
    <scope>NUCLEOTIDE SEQUENCE [LARGE SCALE GENOMIC DNA]</scope>
    <source>
        <tissue evidence="7">Leaf</tissue>
    </source>
</reference>
<feature type="domain" description="RRM" evidence="6">
    <location>
        <begin position="42"/>
        <end position="119"/>
    </location>
</feature>
<dbReference type="InterPro" id="IPR000504">
    <property type="entry name" value="RRM_dom"/>
</dbReference>
<keyword evidence="3" id="KW-0508">mRNA splicing</keyword>
<evidence type="ECO:0000256" key="1">
    <source>
        <dbReference type="ARBA" id="ARBA00022664"/>
    </source>
</evidence>
<proteinExistence type="predicted"/>
<keyword evidence="8" id="KW-1185">Reference proteome</keyword>
<dbReference type="InterPro" id="IPR035979">
    <property type="entry name" value="RBD_domain_sf"/>
</dbReference>
<keyword evidence="4" id="KW-0694">RNA-binding</keyword>
<dbReference type="Proteomes" id="UP001408789">
    <property type="component" value="Unassembled WGS sequence"/>
</dbReference>
<evidence type="ECO:0000256" key="3">
    <source>
        <dbReference type="ARBA" id="ARBA00023187"/>
    </source>
</evidence>
<dbReference type="PANTHER" id="PTHR23147">
    <property type="entry name" value="SERINE/ARGININE RICH SPLICING FACTOR"/>
    <property type="match status" value="1"/>
</dbReference>
<organism evidence="7 8">
    <name type="scientific">Deinandra increscens subsp. villosa</name>
    <dbReference type="NCBI Taxonomy" id="3103831"/>
    <lineage>
        <taxon>Eukaryota</taxon>
        <taxon>Viridiplantae</taxon>
        <taxon>Streptophyta</taxon>
        <taxon>Embryophyta</taxon>
        <taxon>Tracheophyta</taxon>
        <taxon>Spermatophyta</taxon>
        <taxon>Magnoliopsida</taxon>
        <taxon>eudicotyledons</taxon>
        <taxon>Gunneridae</taxon>
        <taxon>Pentapetalae</taxon>
        <taxon>asterids</taxon>
        <taxon>campanulids</taxon>
        <taxon>Asterales</taxon>
        <taxon>Asteraceae</taxon>
        <taxon>Asteroideae</taxon>
        <taxon>Heliantheae alliance</taxon>
        <taxon>Madieae</taxon>
        <taxon>Madiinae</taxon>
        <taxon>Deinandra</taxon>
    </lineage>
</organism>
<evidence type="ECO:0000256" key="2">
    <source>
        <dbReference type="ARBA" id="ARBA00022728"/>
    </source>
</evidence>
<dbReference type="EMBL" id="JBCNJP010000027">
    <property type="protein sequence ID" value="KAK9053105.1"/>
    <property type="molecule type" value="Genomic_DNA"/>
</dbReference>
<feature type="region of interest" description="Disordered" evidence="5">
    <location>
        <begin position="1"/>
        <end position="34"/>
    </location>
</feature>
<dbReference type="Gene3D" id="3.30.70.330">
    <property type="match status" value="1"/>
</dbReference>
<evidence type="ECO:0000313" key="8">
    <source>
        <dbReference type="Proteomes" id="UP001408789"/>
    </source>
</evidence>
<gene>
    <name evidence="7" type="ORF">SSX86_029735</name>
</gene>
<dbReference type="SMART" id="SM00360">
    <property type="entry name" value="RRM"/>
    <property type="match status" value="1"/>
</dbReference>
<evidence type="ECO:0000256" key="5">
    <source>
        <dbReference type="SAM" id="MobiDB-lite"/>
    </source>
</evidence>
<dbReference type="PROSITE" id="PS50102">
    <property type="entry name" value="RRM"/>
    <property type="match status" value="1"/>
</dbReference>
<protein>
    <recommendedName>
        <fullName evidence="6">RRM domain-containing protein</fullName>
    </recommendedName>
</protein>
<accession>A0AAP0CFL3</accession>
<dbReference type="GO" id="GO:0005681">
    <property type="term" value="C:spliceosomal complex"/>
    <property type="evidence" value="ECO:0007669"/>
    <property type="project" value="UniProtKB-KW"/>
</dbReference>
<evidence type="ECO:0000259" key="6">
    <source>
        <dbReference type="PROSITE" id="PS50102"/>
    </source>
</evidence>
<dbReference type="GO" id="GO:0006397">
    <property type="term" value="P:mRNA processing"/>
    <property type="evidence" value="ECO:0007669"/>
    <property type="project" value="UniProtKB-KW"/>
</dbReference>
<dbReference type="InterPro" id="IPR050907">
    <property type="entry name" value="SRSF"/>
</dbReference>
<feature type="compositionally biased region" description="Basic and acidic residues" evidence="5">
    <location>
        <begin position="1"/>
        <end position="14"/>
    </location>
</feature>
<dbReference type="CDD" id="cd00590">
    <property type="entry name" value="RRM_SF"/>
    <property type="match status" value="1"/>
</dbReference>
<keyword evidence="1" id="KW-0507">mRNA processing</keyword>
<feature type="region of interest" description="Disordered" evidence="5">
    <location>
        <begin position="124"/>
        <end position="152"/>
    </location>
</feature>
<sequence>MERESQGERKKDEGWQNPKSKRLKSLEQEGNRRYDRDSSNWTSFYISNFPEEASVEDLKKIFEKHGVMMDLFIARKRNGSGERFGFVKYARVDDKQALEKNLSSIKVGHLKLTVNLERFDRYGQPVHRSHPAGKAGRQSKENNHGSGIGVGNGATYSKGRSFRDVISGGAEMKQIVFPIDDDDDVHHHRWDNASLLGKVTDLDSLNDLKNILGETATVYELKDDVQIVPDILSGFTLRAEQVYQVDHRVTVAFEDEDAYYVEDDHRDG</sequence>
<dbReference type="GO" id="GO:0003723">
    <property type="term" value="F:RNA binding"/>
    <property type="evidence" value="ECO:0007669"/>
    <property type="project" value="UniProtKB-UniRule"/>
</dbReference>
<dbReference type="GO" id="GO:0008380">
    <property type="term" value="P:RNA splicing"/>
    <property type="evidence" value="ECO:0007669"/>
    <property type="project" value="UniProtKB-KW"/>
</dbReference>
<dbReference type="SUPFAM" id="SSF54928">
    <property type="entry name" value="RNA-binding domain, RBD"/>
    <property type="match status" value="1"/>
</dbReference>